<evidence type="ECO:0000256" key="1">
    <source>
        <dbReference type="ARBA" id="ARBA00023015"/>
    </source>
</evidence>
<dbReference type="Proteomes" id="UP001165678">
    <property type="component" value="Unassembled WGS sequence"/>
</dbReference>
<dbReference type="RefSeq" id="WP_250939334.1">
    <property type="nucleotide sequence ID" value="NZ_JAMLJK010000004.1"/>
</dbReference>
<reference evidence="6" key="1">
    <citation type="submission" date="2022-11" db="EMBL/GenBank/DDBJ databases">
        <title>Larsenimonas rhizosphaerae sp. nov., isolated from a tidal mudflat.</title>
        <authorList>
            <person name="Lee S.D."/>
            <person name="Kim I.S."/>
        </authorList>
    </citation>
    <scope>NUCLEOTIDE SEQUENCE</scope>
    <source>
        <strain evidence="6">GH2-1</strain>
    </source>
</reference>
<dbReference type="AlphaFoldDB" id="A0AA41ZHA0"/>
<dbReference type="SUPFAM" id="SSF55781">
    <property type="entry name" value="GAF domain-like"/>
    <property type="match status" value="1"/>
</dbReference>
<organism evidence="6 7">
    <name type="scientific">Larsenimonas rhizosphaerae</name>
    <dbReference type="NCBI Taxonomy" id="2944682"/>
    <lineage>
        <taxon>Bacteria</taxon>
        <taxon>Pseudomonadati</taxon>
        <taxon>Pseudomonadota</taxon>
        <taxon>Gammaproteobacteria</taxon>
        <taxon>Oceanospirillales</taxon>
        <taxon>Halomonadaceae</taxon>
        <taxon>Larsenimonas</taxon>
    </lineage>
</organism>
<name>A0AA41ZHA0_9GAMM</name>
<evidence type="ECO:0000256" key="3">
    <source>
        <dbReference type="ARBA" id="ARBA00023163"/>
    </source>
</evidence>
<keyword evidence="1" id="KW-0805">Transcription regulation</keyword>
<keyword evidence="7" id="KW-1185">Reference proteome</keyword>
<proteinExistence type="predicted"/>
<dbReference type="SMART" id="SM00346">
    <property type="entry name" value="HTH_ICLR"/>
    <property type="match status" value="1"/>
</dbReference>
<dbReference type="PROSITE" id="PS51077">
    <property type="entry name" value="HTH_ICLR"/>
    <property type="match status" value="1"/>
</dbReference>
<feature type="domain" description="HTH iclR-type" evidence="4">
    <location>
        <begin position="15"/>
        <end position="78"/>
    </location>
</feature>
<evidence type="ECO:0000256" key="2">
    <source>
        <dbReference type="ARBA" id="ARBA00023125"/>
    </source>
</evidence>
<dbReference type="InterPro" id="IPR036388">
    <property type="entry name" value="WH-like_DNA-bd_sf"/>
</dbReference>
<dbReference type="Gene3D" id="3.30.450.40">
    <property type="match status" value="1"/>
</dbReference>
<dbReference type="InterPro" id="IPR036390">
    <property type="entry name" value="WH_DNA-bd_sf"/>
</dbReference>
<dbReference type="InterPro" id="IPR029016">
    <property type="entry name" value="GAF-like_dom_sf"/>
</dbReference>
<keyword evidence="3" id="KW-0804">Transcription</keyword>
<dbReference type="EMBL" id="JAPIVE010000003">
    <property type="protein sequence ID" value="MCX2524742.1"/>
    <property type="molecule type" value="Genomic_DNA"/>
</dbReference>
<dbReference type="GO" id="GO:0003700">
    <property type="term" value="F:DNA-binding transcription factor activity"/>
    <property type="evidence" value="ECO:0007669"/>
    <property type="project" value="TreeGrafter"/>
</dbReference>
<keyword evidence="2" id="KW-0238">DNA-binding</keyword>
<evidence type="ECO:0000259" key="4">
    <source>
        <dbReference type="PROSITE" id="PS51077"/>
    </source>
</evidence>
<dbReference type="PANTHER" id="PTHR30136">
    <property type="entry name" value="HELIX-TURN-HELIX TRANSCRIPTIONAL REGULATOR, ICLR FAMILY"/>
    <property type="match status" value="1"/>
</dbReference>
<dbReference type="PROSITE" id="PS51078">
    <property type="entry name" value="ICLR_ED"/>
    <property type="match status" value="1"/>
</dbReference>
<dbReference type="GO" id="GO:0003677">
    <property type="term" value="F:DNA binding"/>
    <property type="evidence" value="ECO:0007669"/>
    <property type="project" value="UniProtKB-KW"/>
</dbReference>
<dbReference type="Pfam" id="PF01614">
    <property type="entry name" value="IclR_C"/>
    <property type="match status" value="1"/>
</dbReference>
<dbReference type="InterPro" id="IPR014757">
    <property type="entry name" value="Tscrpt_reg_IclR_C"/>
</dbReference>
<dbReference type="Gene3D" id="1.10.10.10">
    <property type="entry name" value="Winged helix-like DNA-binding domain superfamily/Winged helix DNA-binding domain"/>
    <property type="match status" value="1"/>
</dbReference>
<evidence type="ECO:0000313" key="7">
    <source>
        <dbReference type="Proteomes" id="UP001165678"/>
    </source>
</evidence>
<dbReference type="InterPro" id="IPR050707">
    <property type="entry name" value="HTH_MetabolicPath_Reg"/>
</dbReference>
<evidence type="ECO:0000313" key="6">
    <source>
        <dbReference type="EMBL" id="MCX2524742.1"/>
    </source>
</evidence>
<dbReference type="InterPro" id="IPR005471">
    <property type="entry name" value="Tscrpt_reg_IclR_N"/>
</dbReference>
<dbReference type="Pfam" id="PF09339">
    <property type="entry name" value="HTH_IclR"/>
    <property type="match status" value="1"/>
</dbReference>
<feature type="domain" description="IclR-ED" evidence="5">
    <location>
        <begin position="79"/>
        <end position="263"/>
    </location>
</feature>
<accession>A0AA41ZHA0</accession>
<dbReference type="PANTHER" id="PTHR30136:SF39">
    <property type="entry name" value="TRANSCRIPTIONAL REGULATORY PROTEIN"/>
    <property type="match status" value="1"/>
</dbReference>
<protein>
    <submittedName>
        <fullName evidence="6">Helix-turn-helix domain-containing protein</fullName>
    </submittedName>
</protein>
<sequence>MTVPTSAIRADSALPSTLRHVIALLRVTSRCGVRGAGIEDYLEGTELSRPTVYRLLKGLREEGFLRHSPVRHRYLLGYELLALGAEAGNGGNLRELARPHLFSLAQQFGGSFYLFALDGAHAVCLDVQNGACAVGSFAGTMGGRVPLGAGQASVALLSTLDPAARALVLKQHQARLCGEYHIDISRIEQAVADVHHAGFTRGVEGASLPEFAGVAVTIADPSGRSPTALSCSMLKSQLSEAREAEVILALQDAAGRMAQQIHGLLEPVS</sequence>
<evidence type="ECO:0000259" key="5">
    <source>
        <dbReference type="PROSITE" id="PS51078"/>
    </source>
</evidence>
<dbReference type="SUPFAM" id="SSF46785">
    <property type="entry name" value="Winged helix' DNA-binding domain"/>
    <property type="match status" value="1"/>
</dbReference>
<dbReference type="GO" id="GO:0045892">
    <property type="term" value="P:negative regulation of DNA-templated transcription"/>
    <property type="evidence" value="ECO:0007669"/>
    <property type="project" value="TreeGrafter"/>
</dbReference>
<gene>
    <name evidence="6" type="ORF">OQ287_10880</name>
</gene>
<comment type="caution">
    <text evidence="6">The sequence shown here is derived from an EMBL/GenBank/DDBJ whole genome shotgun (WGS) entry which is preliminary data.</text>
</comment>